<protein>
    <submittedName>
        <fullName evidence="7">TetR/AcrR family transcriptional regulator</fullName>
    </submittedName>
</protein>
<dbReference type="SUPFAM" id="SSF46689">
    <property type="entry name" value="Homeodomain-like"/>
    <property type="match status" value="1"/>
</dbReference>
<feature type="compositionally biased region" description="Polar residues" evidence="5">
    <location>
        <begin position="1"/>
        <end position="10"/>
    </location>
</feature>
<evidence type="ECO:0000256" key="4">
    <source>
        <dbReference type="PROSITE-ProRule" id="PRU00335"/>
    </source>
</evidence>
<dbReference type="InterPro" id="IPR001647">
    <property type="entry name" value="HTH_TetR"/>
</dbReference>
<evidence type="ECO:0000313" key="7">
    <source>
        <dbReference type="EMBL" id="TPG52096.1"/>
    </source>
</evidence>
<feature type="compositionally biased region" description="Basic residues" evidence="5">
    <location>
        <begin position="16"/>
        <end position="25"/>
    </location>
</feature>
<dbReference type="SUPFAM" id="SSF48498">
    <property type="entry name" value="Tetracyclin repressor-like, C-terminal domain"/>
    <property type="match status" value="1"/>
</dbReference>
<evidence type="ECO:0000256" key="2">
    <source>
        <dbReference type="ARBA" id="ARBA00023125"/>
    </source>
</evidence>
<reference evidence="7 8" key="1">
    <citation type="journal article" date="2019" name="Environ. Microbiol.">
        <title>Species interactions and distinct microbial communities in high Arctic permafrost affected cryosols are associated with the CH4 and CO2 gas fluxes.</title>
        <authorList>
            <person name="Altshuler I."/>
            <person name="Hamel J."/>
            <person name="Turney S."/>
            <person name="Magnuson E."/>
            <person name="Levesque R."/>
            <person name="Greer C."/>
            <person name="Whyte L.G."/>
        </authorList>
    </citation>
    <scope>NUCLEOTIDE SEQUENCE [LARGE SCALE GENOMIC DNA]</scope>
    <source>
        <strain evidence="7 8">E6.1</strain>
    </source>
</reference>
<feature type="DNA-binding region" description="H-T-H motif" evidence="4">
    <location>
        <begin position="46"/>
        <end position="65"/>
    </location>
</feature>
<keyword evidence="8" id="KW-1185">Reference proteome</keyword>
<dbReference type="GO" id="GO:0003677">
    <property type="term" value="F:DNA binding"/>
    <property type="evidence" value="ECO:0007669"/>
    <property type="project" value="UniProtKB-UniRule"/>
</dbReference>
<evidence type="ECO:0000256" key="5">
    <source>
        <dbReference type="SAM" id="MobiDB-lite"/>
    </source>
</evidence>
<dbReference type="InterPro" id="IPR036271">
    <property type="entry name" value="Tet_transcr_reg_TetR-rel_C_sf"/>
</dbReference>
<sequence>MDDGSGTMSDETPKPNRTRQKKAKSRERILQEAASAIRMESADRVSVATIMGRAGMTVGGFYAHFASKDELLAMAVRHMFEERYSAFLSRLDHPDATHVLSQFLDTYLSMRHRDAVERGCPIPALAGEIGRLAPPVRDEFTQGIDRLVAGVNQLLVRMGREDADDLSASLIAEMTGALALSRAQPVMEKAEAMLSASRSLVRHRVGLQ</sequence>
<evidence type="ECO:0000256" key="1">
    <source>
        <dbReference type="ARBA" id="ARBA00023015"/>
    </source>
</evidence>
<evidence type="ECO:0000259" key="6">
    <source>
        <dbReference type="PROSITE" id="PS50977"/>
    </source>
</evidence>
<dbReference type="EMBL" id="RCZC01000004">
    <property type="protein sequence ID" value="TPG52096.1"/>
    <property type="molecule type" value="Genomic_DNA"/>
</dbReference>
<dbReference type="AlphaFoldDB" id="A0A502FSI3"/>
<accession>A0A502FSI3</accession>
<dbReference type="PROSITE" id="PS50977">
    <property type="entry name" value="HTH_TETR_2"/>
    <property type="match status" value="1"/>
</dbReference>
<name>A0A502FSI3_9SPHN</name>
<dbReference type="Gene3D" id="1.10.10.60">
    <property type="entry name" value="Homeodomain-like"/>
    <property type="match status" value="1"/>
</dbReference>
<feature type="domain" description="HTH tetR-type" evidence="6">
    <location>
        <begin position="23"/>
        <end position="83"/>
    </location>
</feature>
<dbReference type="InterPro" id="IPR011075">
    <property type="entry name" value="TetR_C"/>
</dbReference>
<dbReference type="PANTHER" id="PTHR47506:SF7">
    <property type="entry name" value="TRANSCRIPTIONAL REGULATORY PROTEIN"/>
    <property type="match status" value="1"/>
</dbReference>
<dbReference type="Pfam" id="PF16925">
    <property type="entry name" value="TetR_C_13"/>
    <property type="match status" value="1"/>
</dbReference>
<dbReference type="Pfam" id="PF00440">
    <property type="entry name" value="TetR_N"/>
    <property type="match status" value="1"/>
</dbReference>
<dbReference type="Proteomes" id="UP000319931">
    <property type="component" value="Unassembled WGS sequence"/>
</dbReference>
<keyword evidence="1" id="KW-0805">Transcription regulation</keyword>
<organism evidence="7 8">
    <name type="scientific">Sphingomonas glacialis</name>
    <dbReference type="NCBI Taxonomy" id="658225"/>
    <lineage>
        <taxon>Bacteria</taxon>
        <taxon>Pseudomonadati</taxon>
        <taxon>Pseudomonadota</taxon>
        <taxon>Alphaproteobacteria</taxon>
        <taxon>Sphingomonadales</taxon>
        <taxon>Sphingomonadaceae</taxon>
        <taxon>Sphingomonas</taxon>
    </lineage>
</organism>
<dbReference type="InterPro" id="IPR009057">
    <property type="entry name" value="Homeodomain-like_sf"/>
</dbReference>
<dbReference type="PANTHER" id="PTHR47506">
    <property type="entry name" value="TRANSCRIPTIONAL REGULATORY PROTEIN"/>
    <property type="match status" value="1"/>
</dbReference>
<feature type="region of interest" description="Disordered" evidence="5">
    <location>
        <begin position="1"/>
        <end position="26"/>
    </location>
</feature>
<proteinExistence type="predicted"/>
<comment type="caution">
    <text evidence="7">The sequence shown here is derived from an EMBL/GenBank/DDBJ whole genome shotgun (WGS) entry which is preliminary data.</text>
</comment>
<dbReference type="OrthoDB" id="9798857at2"/>
<gene>
    <name evidence="7" type="ORF">EAH76_15385</name>
</gene>
<keyword evidence="3" id="KW-0804">Transcription</keyword>
<evidence type="ECO:0000256" key="3">
    <source>
        <dbReference type="ARBA" id="ARBA00023163"/>
    </source>
</evidence>
<dbReference type="Gene3D" id="1.10.357.10">
    <property type="entry name" value="Tetracycline Repressor, domain 2"/>
    <property type="match status" value="1"/>
</dbReference>
<keyword evidence="2 4" id="KW-0238">DNA-binding</keyword>
<evidence type="ECO:0000313" key="8">
    <source>
        <dbReference type="Proteomes" id="UP000319931"/>
    </source>
</evidence>